<proteinExistence type="predicted"/>
<evidence type="ECO:0000313" key="2">
    <source>
        <dbReference type="EMBL" id="KAJ5110264.1"/>
    </source>
</evidence>
<protein>
    <submittedName>
        <fullName evidence="2">Uncharacterized protein</fullName>
    </submittedName>
</protein>
<dbReference type="RefSeq" id="XP_056478375.1">
    <property type="nucleotide sequence ID" value="XM_056615403.1"/>
</dbReference>
<evidence type="ECO:0000313" key="3">
    <source>
        <dbReference type="Proteomes" id="UP001149074"/>
    </source>
</evidence>
<dbReference type="Proteomes" id="UP001149074">
    <property type="component" value="Unassembled WGS sequence"/>
</dbReference>
<sequence length="156" mass="16852">MAHASPEKDRILHPQDWQKDSIKATYEAGGGRSIDFLGRGTLRLFVLQHVFDVAPPQSPPRAHPTSQREMKPPARPGEDSKNSLRGFLIITLTGNSGTKLEAAYNALIPHNGAGQGGGVGTDWWAPWGNEVVGRLNGGISCSREECTLGDRVHCSD</sequence>
<gene>
    <name evidence="2" type="ORF">N7532_002909</name>
</gene>
<organism evidence="2 3">
    <name type="scientific">Penicillium argentinense</name>
    <dbReference type="NCBI Taxonomy" id="1131581"/>
    <lineage>
        <taxon>Eukaryota</taxon>
        <taxon>Fungi</taxon>
        <taxon>Dikarya</taxon>
        <taxon>Ascomycota</taxon>
        <taxon>Pezizomycotina</taxon>
        <taxon>Eurotiomycetes</taxon>
        <taxon>Eurotiomycetidae</taxon>
        <taxon>Eurotiales</taxon>
        <taxon>Aspergillaceae</taxon>
        <taxon>Penicillium</taxon>
    </lineage>
</organism>
<keyword evidence="3" id="KW-1185">Reference proteome</keyword>
<accession>A0A9W9KKN3</accession>
<reference evidence="2" key="1">
    <citation type="submission" date="2022-11" db="EMBL/GenBank/DDBJ databases">
        <authorList>
            <person name="Petersen C."/>
        </authorList>
    </citation>
    <scope>NUCLEOTIDE SEQUENCE</scope>
    <source>
        <strain evidence="2">IBT 30761</strain>
    </source>
</reference>
<dbReference type="AlphaFoldDB" id="A0A9W9KKN3"/>
<comment type="caution">
    <text evidence="2">The sequence shown here is derived from an EMBL/GenBank/DDBJ whole genome shotgun (WGS) entry which is preliminary data.</text>
</comment>
<feature type="compositionally biased region" description="Basic and acidic residues" evidence="1">
    <location>
        <begin position="66"/>
        <end position="81"/>
    </location>
</feature>
<reference evidence="2" key="2">
    <citation type="journal article" date="2023" name="IMA Fungus">
        <title>Comparative genomic study of the Penicillium genus elucidates a diverse pangenome and 15 lateral gene transfer events.</title>
        <authorList>
            <person name="Petersen C."/>
            <person name="Sorensen T."/>
            <person name="Nielsen M.R."/>
            <person name="Sondergaard T.E."/>
            <person name="Sorensen J.L."/>
            <person name="Fitzpatrick D.A."/>
            <person name="Frisvad J.C."/>
            <person name="Nielsen K.L."/>
        </authorList>
    </citation>
    <scope>NUCLEOTIDE SEQUENCE</scope>
    <source>
        <strain evidence="2">IBT 30761</strain>
    </source>
</reference>
<feature type="region of interest" description="Disordered" evidence="1">
    <location>
        <begin position="54"/>
        <end position="81"/>
    </location>
</feature>
<name>A0A9W9KKN3_9EURO</name>
<dbReference type="EMBL" id="JAPQKI010000003">
    <property type="protein sequence ID" value="KAJ5110264.1"/>
    <property type="molecule type" value="Genomic_DNA"/>
</dbReference>
<evidence type="ECO:0000256" key="1">
    <source>
        <dbReference type="SAM" id="MobiDB-lite"/>
    </source>
</evidence>
<dbReference type="GeneID" id="81354382"/>